<feature type="compositionally biased region" description="Basic and acidic residues" evidence="14">
    <location>
        <begin position="370"/>
        <end position="383"/>
    </location>
</feature>
<evidence type="ECO:0000256" key="5">
    <source>
        <dbReference type="ARBA" id="ARBA00022490"/>
    </source>
</evidence>
<dbReference type="Pfam" id="PF00642">
    <property type="entry name" value="zf-CCCH"/>
    <property type="match status" value="1"/>
</dbReference>
<evidence type="ECO:0000256" key="12">
    <source>
        <dbReference type="PROSITE-ProRule" id="PRU00723"/>
    </source>
</evidence>
<dbReference type="Pfam" id="PF16543">
    <property type="entry name" value="DFRP_C"/>
    <property type="match status" value="1"/>
</dbReference>
<dbReference type="PROSITE" id="PS50103">
    <property type="entry name" value="ZF_C3H1"/>
    <property type="match status" value="2"/>
</dbReference>
<evidence type="ECO:0000256" key="2">
    <source>
        <dbReference type="ARBA" id="ARBA00004496"/>
    </source>
</evidence>
<evidence type="ECO:0000256" key="11">
    <source>
        <dbReference type="ARBA" id="ARBA00023242"/>
    </source>
</evidence>
<keyword evidence="8 12" id="KW-0863">Zinc-finger</keyword>
<evidence type="ECO:0000313" key="16">
    <source>
        <dbReference type="EMBL" id="PRT54092.1"/>
    </source>
</evidence>
<feature type="region of interest" description="Disordered" evidence="14">
    <location>
        <begin position="314"/>
        <end position="336"/>
    </location>
</feature>
<evidence type="ECO:0000313" key="17">
    <source>
        <dbReference type="Proteomes" id="UP000238350"/>
    </source>
</evidence>
<dbReference type="EMBL" id="NDIQ01000001">
    <property type="protein sequence ID" value="PRT54092.1"/>
    <property type="molecule type" value="Genomic_DNA"/>
</dbReference>
<evidence type="ECO:0000256" key="10">
    <source>
        <dbReference type="ARBA" id="ARBA00023054"/>
    </source>
</evidence>
<evidence type="ECO:0000256" key="7">
    <source>
        <dbReference type="ARBA" id="ARBA00022737"/>
    </source>
</evidence>
<evidence type="ECO:0000256" key="1">
    <source>
        <dbReference type="ARBA" id="ARBA00004123"/>
    </source>
</evidence>
<dbReference type="AlphaFoldDB" id="A0A2T0FGG2"/>
<evidence type="ECO:0000256" key="13">
    <source>
        <dbReference type="SAM" id="Coils"/>
    </source>
</evidence>
<evidence type="ECO:0000256" key="8">
    <source>
        <dbReference type="ARBA" id="ARBA00022771"/>
    </source>
</evidence>
<feature type="coiled-coil region" evidence="13">
    <location>
        <begin position="99"/>
        <end position="126"/>
    </location>
</feature>
<keyword evidence="9 12" id="KW-0862">Zinc</keyword>
<reference evidence="16 17" key="1">
    <citation type="submission" date="2017-04" db="EMBL/GenBank/DDBJ databases">
        <title>Genome sequencing of [Candida] sorbophila.</title>
        <authorList>
            <person name="Ahn J.O."/>
        </authorList>
    </citation>
    <scope>NUCLEOTIDE SEQUENCE [LARGE SCALE GENOMIC DNA]</scope>
    <source>
        <strain evidence="16 17">DS02</strain>
    </source>
</reference>
<keyword evidence="11" id="KW-0539">Nucleus</keyword>
<keyword evidence="17" id="KW-1185">Reference proteome</keyword>
<dbReference type="GO" id="GO:0008270">
    <property type="term" value="F:zinc ion binding"/>
    <property type="evidence" value="ECO:0007669"/>
    <property type="project" value="UniProtKB-KW"/>
</dbReference>
<keyword evidence="7" id="KW-0677">Repeat</keyword>
<organism evidence="16 17">
    <name type="scientific">Wickerhamiella sorbophila</name>
    <dbReference type="NCBI Taxonomy" id="45607"/>
    <lineage>
        <taxon>Eukaryota</taxon>
        <taxon>Fungi</taxon>
        <taxon>Dikarya</taxon>
        <taxon>Ascomycota</taxon>
        <taxon>Saccharomycotina</taxon>
        <taxon>Dipodascomycetes</taxon>
        <taxon>Dipodascales</taxon>
        <taxon>Trichomonascaceae</taxon>
        <taxon>Wickerhamiella</taxon>
    </lineage>
</organism>
<dbReference type="InterPro" id="IPR032378">
    <property type="entry name" value="ZC3H15/TMA46_C"/>
</dbReference>
<protein>
    <recommendedName>
        <fullName evidence="4">Zinc finger CCCH domain-containing protein 15</fullName>
    </recommendedName>
</protein>
<dbReference type="PANTHER" id="PTHR12681">
    <property type="entry name" value="ZINC FINGER-CONTAINING PROTEIN P48ZNF"/>
    <property type="match status" value="1"/>
</dbReference>
<proteinExistence type="inferred from homology"/>
<evidence type="ECO:0000256" key="3">
    <source>
        <dbReference type="ARBA" id="ARBA00010043"/>
    </source>
</evidence>
<sequence length="383" mass="43246">MSGQRRRKVFMVAVLGRNLIVLNIAWVTGQDIIKASKVEIFFFRQSTMVKKQPESAKNKAAKRSKQADDKTFGLKNKNKSSKVQAFVKQVEEQAKSSGAAAKKKEADAARRAAEKKAAEAAKAEARALFSQAITPQKVPFGVDPKSVLCAFFKQGLCNKGSKCKFSHDLNVERKAVKKDLYSDERTDKESDTMDNWDDEKLANVVMSKHGNPKTTTDIICKYFIEAIENSKYGWFWVCPNGGDNCKYRHSLPPGFKLKTKEEQRLERAAAANEPKMTLEDFIEIERKKLPKNLTPVTLESFTKWKTEREAKKLAEREEAQKKAKGPMSGRQLMDSGKFVADEEDQEDWDFTAMRAETLALEQAAEDAAEEAAREEAERARLET</sequence>
<evidence type="ECO:0000256" key="14">
    <source>
        <dbReference type="SAM" id="MobiDB-lite"/>
    </source>
</evidence>
<evidence type="ECO:0000259" key="15">
    <source>
        <dbReference type="PROSITE" id="PS50103"/>
    </source>
</evidence>
<comment type="subcellular location">
    <subcellularLocation>
        <location evidence="2">Cytoplasm</location>
    </subcellularLocation>
    <subcellularLocation>
        <location evidence="1">Nucleus</location>
    </subcellularLocation>
</comment>
<dbReference type="SUPFAM" id="SSF90229">
    <property type="entry name" value="CCCH zinc finger"/>
    <property type="match status" value="1"/>
</dbReference>
<feature type="region of interest" description="Disordered" evidence="14">
    <location>
        <begin position="361"/>
        <end position="383"/>
    </location>
</feature>
<dbReference type="GO" id="GO:0003729">
    <property type="term" value="F:mRNA binding"/>
    <property type="evidence" value="ECO:0007669"/>
    <property type="project" value="TreeGrafter"/>
</dbReference>
<feature type="zinc finger region" description="C3H1-type" evidence="12">
    <location>
        <begin position="214"/>
        <end position="252"/>
    </location>
</feature>
<dbReference type="STRING" id="45607.A0A2T0FGG2"/>
<comment type="similarity">
    <text evidence="3">Belongs to the ZC3H15/TMA46 family.</text>
</comment>
<dbReference type="RefSeq" id="XP_024664038.1">
    <property type="nucleotide sequence ID" value="XM_024808270.1"/>
</dbReference>
<dbReference type="GO" id="GO:0002181">
    <property type="term" value="P:cytoplasmic translation"/>
    <property type="evidence" value="ECO:0007669"/>
    <property type="project" value="TreeGrafter"/>
</dbReference>
<dbReference type="Proteomes" id="UP000238350">
    <property type="component" value="Unassembled WGS sequence"/>
</dbReference>
<evidence type="ECO:0000256" key="9">
    <source>
        <dbReference type="ARBA" id="ARBA00022833"/>
    </source>
</evidence>
<dbReference type="InterPro" id="IPR000571">
    <property type="entry name" value="Znf_CCCH"/>
</dbReference>
<dbReference type="GO" id="GO:0005829">
    <property type="term" value="C:cytosol"/>
    <property type="evidence" value="ECO:0007669"/>
    <property type="project" value="TreeGrafter"/>
</dbReference>
<gene>
    <name evidence="16" type="ORF">B9G98_01712</name>
</gene>
<dbReference type="PANTHER" id="PTHR12681:SF0">
    <property type="entry name" value="ZINC FINGER CCCH DOMAIN-CONTAINING PROTEIN 15"/>
    <property type="match status" value="1"/>
</dbReference>
<feature type="zinc finger region" description="C3H1-type" evidence="12">
    <location>
        <begin position="143"/>
        <end position="170"/>
    </location>
</feature>
<feature type="domain" description="C3H1-type" evidence="15">
    <location>
        <begin position="143"/>
        <end position="170"/>
    </location>
</feature>
<dbReference type="Gene3D" id="6.20.400.10">
    <property type="match status" value="1"/>
</dbReference>
<dbReference type="SMART" id="SM00356">
    <property type="entry name" value="ZnF_C3H1"/>
    <property type="match status" value="2"/>
</dbReference>
<dbReference type="FunFam" id="4.10.1000.10:FF:000050">
    <property type="entry name" value="AGAP008634-PA"/>
    <property type="match status" value="1"/>
</dbReference>
<keyword evidence="5" id="KW-0963">Cytoplasm</keyword>
<feature type="domain" description="C3H1-type" evidence="15">
    <location>
        <begin position="214"/>
        <end position="252"/>
    </location>
</feature>
<dbReference type="GeneID" id="36515461"/>
<dbReference type="Gene3D" id="4.10.1000.10">
    <property type="entry name" value="Zinc finger, CCCH-type"/>
    <property type="match status" value="1"/>
</dbReference>
<dbReference type="OrthoDB" id="278280at2759"/>
<evidence type="ECO:0000256" key="4">
    <source>
        <dbReference type="ARBA" id="ARBA00015073"/>
    </source>
</evidence>
<dbReference type="GO" id="GO:0005634">
    <property type="term" value="C:nucleus"/>
    <property type="evidence" value="ECO:0007669"/>
    <property type="project" value="UniProtKB-SubCell"/>
</dbReference>
<keyword evidence="10 13" id="KW-0175">Coiled coil</keyword>
<keyword evidence="6 12" id="KW-0479">Metal-binding</keyword>
<name>A0A2T0FGG2_9ASCO</name>
<feature type="region of interest" description="Disordered" evidence="14">
    <location>
        <begin position="52"/>
        <end position="74"/>
    </location>
</feature>
<dbReference type="InterPro" id="IPR036855">
    <property type="entry name" value="Znf_CCCH_sf"/>
</dbReference>
<comment type="caution">
    <text evidence="16">The sequence shown here is derived from an EMBL/GenBank/DDBJ whole genome shotgun (WGS) entry which is preliminary data.</text>
</comment>
<accession>A0A2T0FGG2</accession>
<evidence type="ECO:0000256" key="6">
    <source>
        <dbReference type="ARBA" id="ARBA00022723"/>
    </source>
</evidence>